<dbReference type="EMBL" id="JABTTE010000002">
    <property type="protein sequence ID" value="NSL50629.1"/>
    <property type="molecule type" value="Genomic_DNA"/>
</dbReference>
<reference evidence="2" key="1">
    <citation type="submission" date="2020-06" db="EMBL/GenBank/DDBJ databases">
        <title>A novel thermopfilic bacterium from Erzurum, Turkey.</title>
        <authorList>
            <person name="Adiguzel A."/>
            <person name="Ay H."/>
            <person name="Baltaci M.O."/>
        </authorList>
    </citation>
    <scope>NUCLEOTIDE SEQUENCE</scope>
    <source>
        <strain evidence="2">P2</strain>
    </source>
</reference>
<name>A0A8J8GBA0_9BACI</name>
<keyword evidence="3" id="KW-1185">Reference proteome</keyword>
<proteinExistence type="predicted"/>
<keyword evidence="1" id="KW-0175">Coiled coil</keyword>
<sequence length="95" mass="11450">MGNFHLEIWKEELCLQKNKKMMELMEVKRKIERLQDRLLFLQDIKEKLQSSILEKLEKEIQFLIEDQVRLKKEIADIDTILHSIEIEIGNIMLAQ</sequence>
<accession>A0A8J8GBA0</accession>
<comment type="caution">
    <text evidence="2">The sequence shown here is derived from an EMBL/GenBank/DDBJ whole genome shotgun (WGS) entry which is preliminary data.</text>
</comment>
<dbReference type="Proteomes" id="UP000625804">
    <property type="component" value="Unassembled WGS sequence"/>
</dbReference>
<evidence type="ECO:0000313" key="2">
    <source>
        <dbReference type="EMBL" id="NSL50629.1"/>
    </source>
</evidence>
<protein>
    <submittedName>
        <fullName evidence="2">Uncharacterized protein</fullName>
    </submittedName>
</protein>
<gene>
    <name evidence="2" type="ORF">HR057_02485</name>
</gene>
<organism evidence="2 3">
    <name type="scientific">Calidifontibacillus erzurumensis</name>
    <dbReference type="NCBI Taxonomy" id="2741433"/>
    <lineage>
        <taxon>Bacteria</taxon>
        <taxon>Bacillati</taxon>
        <taxon>Bacillota</taxon>
        <taxon>Bacilli</taxon>
        <taxon>Bacillales</taxon>
        <taxon>Bacillaceae</taxon>
        <taxon>Calidifontibacillus/Schinkia group</taxon>
        <taxon>Calidifontibacillus</taxon>
    </lineage>
</organism>
<evidence type="ECO:0000313" key="3">
    <source>
        <dbReference type="Proteomes" id="UP000625804"/>
    </source>
</evidence>
<feature type="coiled-coil region" evidence="1">
    <location>
        <begin position="17"/>
        <end position="73"/>
    </location>
</feature>
<dbReference type="AlphaFoldDB" id="A0A8J8GBA0"/>
<dbReference type="RefSeq" id="WP_173729826.1">
    <property type="nucleotide sequence ID" value="NZ_JABTTE010000002.1"/>
</dbReference>
<evidence type="ECO:0000256" key="1">
    <source>
        <dbReference type="SAM" id="Coils"/>
    </source>
</evidence>